<gene>
    <name evidence="1" type="ORF">QOZ92_001562</name>
</gene>
<sequence length="82" mass="9548">MKNEFINNLELLKENNELRFTFVTELIKNVVSKNSKDIKIRLSITKQAIGVNIGNYTYDETFDTIEKLHKIVELLMCLKQSA</sequence>
<accession>A0ABU0N0Q0</accession>
<keyword evidence="2" id="KW-1185">Reference proteome</keyword>
<protein>
    <submittedName>
        <fullName evidence="1">Transcriptional regulator</fullName>
    </submittedName>
</protein>
<evidence type="ECO:0000313" key="1">
    <source>
        <dbReference type="EMBL" id="MDQ0556448.1"/>
    </source>
</evidence>
<dbReference type="EMBL" id="JAUSWG010000005">
    <property type="protein sequence ID" value="MDQ0556448.1"/>
    <property type="molecule type" value="Genomic_DNA"/>
</dbReference>
<proteinExistence type="predicted"/>
<evidence type="ECO:0000313" key="2">
    <source>
        <dbReference type="Proteomes" id="UP001232584"/>
    </source>
</evidence>
<organism evidence="1 2">
    <name type="scientific">Paraclostridium ghonii</name>
    <dbReference type="NCBI Taxonomy" id="29358"/>
    <lineage>
        <taxon>Bacteria</taxon>
        <taxon>Bacillati</taxon>
        <taxon>Bacillota</taxon>
        <taxon>Clostridia</taxon>
        <taxon>Peptostreptococcales</taxon>
        <taxon>Peptostreptococcaceae</taxon>
        <taxon>Paraclostridium</taxon>
    </lineage>
</organism>
<dbReference type="Proteomes" id="UP001232584">
    <property type="component" value="Unassembled WGS sequence"/>
</dbReference>
<dbReference type="RefSeq" id="WP_307505635.1">
    <property type="nucleotide sequence ID" value="NZ_BAAACE010000021.1"/>
</dbReference>
<reference evidence="1 2" key="1">
    <citation type="submission" date="2023-07" db="EMBL/GenBank/DDBJ databases">
        <title>Genomic Encyclopedia of Type Strains, Phase IV (KMG-IV): sequencing the most valuable type-strain genomes for metagenomic binning, comparative biology and taxonomic classification.</title>
        <authorList>
            <person name="Goeker M."/>
        </authorList>
    </citation>
    <scope>NUCLEOTIDE SEQUENCE [LARGE SCALE GENOMIC DNA]</scope>
    <source>
        <strain evidence="1 2">DSM 15049</strain>
    </source>
</reference>
<comment type="caution">
    <text evidence="1">The sequence shown here is derived from an EMBL/GenBank/DDBJ whole genome shotgun (WGS) entry which is preliminary data.</text>
</comment>
<name>A0ABU0N0Q0_9FIRM</name>